<sequence length="224" mass="24216">MQHRNMPWAVFSQGLGLPERINMNAMNNIVVYCGSNLGEDPSYSQAARELGRAIAERGSRLVYGGGGIGLMGEVASAALAAGGKVTGIIPTFLRHEEMAHGRLTELIITDNMADRRTKMIEQADAFIALPGGLGTYEELFEVLSAAQLKLHSKPIGLLNINGFFNPITTLLQHTASQGFMPAANTGLVCTDSSIPALLNKMAAYRFQDAPKWKRPAWQEQAEAT</sequence>
<evidence type="ECO:0000313" key="5">
    <source>
        <dbReference type="Proteomes" id="UP000215465"/>
    </source>
</evidence>
<dbReference type="Proteomes" id="UP000215465">
    <property type="component" value="Chromosome 1"/>
</dbReference>
<dbReference type="AlphaFoldDB" id="A0A8B4G893"/>
<protein>
    <recommendedName>
        <fullName evidence="3">Cytokinin riboside 5'-monophosphate phosphoribohydrolase</fullName>
        <ecNumber evidence="3">3.2.2.n1</ecNumber>
    </recommendedName>
</protein>
<comment type="catalytic activity">
    <reaction evidence="1">
        <text>AMP + H2O = D-ribose 5-phosphate + adenine</text>
        <dbReference type="Rhea" id="RHEA:20129"/>
        <dbReference type="ChEBI" id="CHEBI:15377"/>
        <dbReference type="ChEBI" id="CHEBI:16708"/>
        <dbReference type="ChEBI" id="CHEBI:78346"/>
        <dbReference type="ChEBI" id="CHEBI:456215"/>
        <dbReference type="EC" id="3.2.2.4"/>
    </reaction>
</comment>
<dbReference type="InterPro" id="IPR031100">
    <property type="entry name" value="LOG_fam"/>
</dbReference>
<dbReference type="GO" id="GO:0008714">
    <property type="term" value="F:AMP nucleosidase activity"/>
    <property type="evidence" value="ECO:0007669"/>
    <property type="project" value="UniProtKB-EC"/>
</dbReference>
<name>A0A8B4G893_EIKCO</name>
<keyword evidence="3" id="KW-0203">Cytokinin biosynthesis</keyword>
<dbReference type="PANTHER" id="PTHR31223">
    <property type="entry name" value="LOG FAMILY PROTEIN YJL055W"/>
    <property type="match status" value="1"/>
</dbReference>
<dbReference type="PANTHER" id="PTHR31223:SF70">
    <property type="entry name" value="LOG FAMILY PROTEIN YJL055W"/>
    <property type="match status" value="1"/>
</dbReference>
<evidence type="ECO:0000313" key="4">
    <source>
        <dbReference type="EMBL" id="SNW10443.1"/>
    </source>
</evidence>
<dbReference type="Pfam" id="PF03641">
    <property type="entry name" value="Lysine_decarbox"/>
    <property type="match status" value="1"/>
</dbReference>
<dbReference type="GO" id="GO:0005829">
    <property type="term" value="C:cytosol"/>
    <property type="evidence" value="ECO:0007669"/>
    <property type="project" value="TreeGrafter"/>
</dbReference>
<keyword evidence="3" id="KW-0378">Hydrolase</keyword>
<dbReference type="NCBIfam" id="TIGR00730">
    <property type="entry name" value="Rossman fold protein, TIGR00730 family"/>
    <property type="match status" value="1"/>
</dbReference>
<dbReference type="GO" id="GO:0009691">
    <property type="term" value="P:cytokinin biosynthetic process"/>
    <property type="evidence" value="ECO:0007669"/>
    <property type="project" value="UniProtKB-UniRule"/>
</dbReference>
<accession>A0A8B4G893</accession>
<evidence type="ECO:0000256" key="1">
    <source>
        <dbReference type="ARBA" id="ARBA00000274"/>
    </source>
</evidence>
<dbReference type="KEGG" id="ecor:SAMEA4412678_1911"/>
<reference evidence="4 5" key="1">
    <citation type="submission" date="2017-06" db="EMBL/GenBank/DDBJ databases">
        <authorList>
            <consortium name="Pathogen Informatics"/>
        </authorList>
    </citation>
    <scope>NUCLEOTIDE SEQUENCE [LARGE SCALE GENOMIC DNA]</scope>
    <source>
        <strain evidence="4 5">NCTC10596</strain>
    </source>
</reference>
<dbReference type="InterPro" id="IPR005269">
    <property type="entry name" value="LOG"/>
</dbReference>
<dbReference type="SUPFAM" id="SSF102405">
    <property type="entry name" value="MCP/YpsA-like"/>
    <property type="match status" value="1"/>
</dbReference>
<evidence type="ECO:0000256" key="2">
    <source>
        <dbReference type="ARBA" id="ARBA00006763"/>
    </source>
</evidence>
<dbReference type="RefSeq" id="WP_003821687.1">
    <property type="nucleotide sequence ID" value="NZ_CP082861.1"/>
</dbReference>
<dbReference type="GeneID" id="60770802"/>
<dbReference type="EMBL" id="LT906482">
    <property type="protein sequence ID" value="SNW10443.1"/>
    <property type="molecule type" value="Genomic_DNA"/>
</dbReference>
<comment type="similarity">
    <text evidence="2 3">Belongs to the LOG family.</text>
</comment>
<dbReference type="EC" id="3.2.2.n1" evidence="3"/>
<dbReference type="Gene3D" id="3.40.50.450">
    <property type="match status" value="1"/>
</dbReference>
<proteinExistence type="inferred from homology"/>
<organism evidence="4 5">
    <name type="scientific">Eikenella corrodens</name>
    <dbReference type="NCBI Taxonomy" id="539"/>
    <lineage>
        <taxon>Bacteria</taxon>
        <taxon>Pseudomonadati</taxon>
        <taxon>Pseudomonadota</taxon>
        <taxon>Betaproteobacteria</taxon>
        <taxon>Neisseriales</taxon>
        <taxon>Neisseriaceae</taxon>
        <taxon>Eikenella</taxon>
    </lineage>
</organism>
<evidence type="ECO:0000256" key="3">
    <source>
        <dbReference type="RuleBase" id="RU363015"/>
    </source>
</evidence>
<gene>
    <name evidence="4" type="primary">yvdD</name>
    <name evidence="4" type="ORF">SAMEA4412678_01911</name>
</gene>